<dbReference type="STRING" id="1197717.BED41_10575"/>
<dbReference type="KEGG" id="cpor:BED41_10575"/>
<dbReference type="Proteomes" id="UP000093044">
    <property type="component" value="Chromosome"/>
</dbReference>
<dbReference type="Pfam" id="PF23791">
    <property type="entry name" value="DUF7173"/>
    <property type="match status" value="1"/>
</dbReference>
<dbReference type="OrthoDB" id="9904803at2"/>
<evidence type="ECO:0000313" key="1">
    <source>
        <dbReference type="EMBL" id="ANZ45472.1"/>
    </source>
</evidence>
<dbReference type="RefSeq" id="WP_066745825.1">
    <property type="nucleotide sequence ID" value="NZ_CP016757.1"/>
</dbReference>
<proteinExistence type="predicted"/>
<accession>A0A1B2I671</accession>
<dbReference type="EMBL" id="CP016757">
    <property type="protein sequence ID" value="ANZ45472.1"/>
    <property type="molecule type" value="Genomic_DNA"/>
</dbReference>
<dbReference type="AlphaFoldDB" id="A0A1B2I671"/>
<protein>
    <submittedName>
        <fullName evidence="1">Uncharacterized protein</fullName>
    </submittedName>
</protein>
<organism evidence="1 2">
    <name type="scientific">Cloacibacillus porcorum</name>
    <dbReference type="NCBI Taxonomy" id="1197717"/>
    <lineage>
        <taxon>Bacteria</taxon>
        <taxon>Thermotogati</taxon>
        <taxon>Synergistota</taxon>
        <taxon>Synergistia</taxon>
        <taxon>Synergistales</taxon>
        <taxon>Synergistaceae</taxon>
        <taxon>Cloacibacillus</taxon>
    </lineage>
</organism>
<reference evidence="1" key="1">
    <citation type="submission" date="2016-08" db="EMBL/GenBank/DDBJ databases">
        <title>Complete genome of Cloacibacillus porcorum.</title>
        <authorList>
            <person name="Looft T."/>
            <person name="Bayles D.O."/>
            <person name="Alt D.P."/>
        </authorList>
    </citation>
    <scope>NUCLEOTIDE SEQUENCE [LARGE SCALE GENOMIC DNA]</scope>
    <source>
        <strain evidence="1">CL-84</strain>
    </source>
</reference>
<name>A0A1B2I671_9BACT</name>
<dbReference type="InterPro" id="IPR055597">
    <property type="entry name" value="DUF7173"/>
</dbReference>
<gene>
    <name evidence="1" type="ORF">BED41_10575</name>
</gene>
<dbReference type="GeneID" id="83058291"/>
<evidence type="ECO:0000313" key="2">
    <source>
        <dbReference type="Proteomes" id="UP000093044"/>
    </source>
</evidence>
<keyword evidence="2" id="KW-1185">Reference proteome</keyword>
<sequence>MSDAVYLLVVALHEAKAKEDAAKAARVAIEEQLAAAIGVPDQWEGSRTNDVGEFKVCVKRSMNVKIDAVRLREIAALNSIDEMIMSTAFRWKPELNKKGWDNTGDEIKAMLSAAITKTPGKVGISVEIKKQEEK</sequence>